<sequence>MHYFIADDLAEHHWGQTLSLTELDRDQVLAPRFEAIEGERLTMVACAENHFSVIGQLGDRVPYVPDCQRPAAARSRAARDDMLSIKVPAFSHNKPSQDLPIRMFAWIAAERKPSFPKGIC</sequence>
<accession>A0ABV1Y9B5</accession>
<proteinExistence type="predicted"/>
<dbReference type="EMBL" id="JAMYPJ010000002">
    <property type="protein sequence ID" value="MER8931761.1"/>
    <property type="molecule type" value="Genomic_DNA"/>
</dbReference>
<dbReference type="Proteomes" id="UP001464387">
    <property type="component" value="Unassembled WGS sequence"/>
</dbReference>
<dbReference type="RefSeq" id="WP_287268854.1">
    <property type="nucleotide sequence ID" value="NZ_JAMYMY010000007.1"/>
</dbReference>
<comment type="caution">
    <text evidence="1">The sequence shown here is derived from an EMBL/GenBank/DDBJ whole genome shotgun (WGS) entry which is preliminary data.</text>
</comment>
<organism evidence="1 2">
    <name type="scientific">Mesorhizobium opportunistum</name>
    <dbReference type="NCBI Taxonomy" id="593909"/>
    <lineage>
        <taxon>Bacteria</taxon>
        <taxon>Pseudomonadati</taxon>
        <taxon>Pseudomonadota</taxon>
        <taxon>Alphaproteobacteria</taxon>
        <taxon>Hyphomicrobiales</taxon>
        <taxon>Phyllobacteriaceae</taxon>
        <taxon>Mesorhizobium</taxon>
    </lineage>
</organism>
<gene>
    <name evidence="1" type="ORF">NKI33_02095</name>
</gene>
<evidence type="ECO:0000313" key="1">
    <source>
        <dbReference type="EMBL" id="MER8931761.1"/>
    </source>
</evidence>
<reference evidence="1 2" key="1">
    <citation type="journal article" date="2024" name="Proc. Natl. Acad. Sci. U.S.A.">
        <title>The evolutionary genomics of adaptation to stress in wild rhizobium bacteria.</title>
        <authorList>
            <person name="Kehlet-Delgado H."/>
            <person name="Montoya A.P."/>
            <person name="Jensen K.T."/>
            <person name="Wendlandt C.E."/>
            <person name="Dexheimer C."/>
            <person name="Roberts M."/>
            <person name="Torres Martinez L."/>
            <person name="Friesen M.L."/>
            <person name="Griffitts J.S."/>
            <person name="Porter S.S."/>
        </authorList>
    </citation>
    <scope>NUCLEOTIDE SEQUENCE [LARGE SCALE GENOMIC DNA]</scope>
    <source>
        <strain evidence="1 2">M0729</strain>
    </source>
</reference>
<protein>
    <submittedName>
        <fullName evidence="1">Uncharacterized protein</fullName>
    </submittedName>
</protein>
<keyword evidence="2" id="KW-1185">Reference proteome</keyword>
<evidence type="ECO:0000313" key="2">
    <source>
        <dbReference type="Proteomes" id="UP001464387"/>
    </source>
</evidence>
<name>A0ABV1Y9B5_9HYPH</name>